<evidence type="ECO:0000313" key="2">
    <source>
        <dbReference type="EMBL" id="CAB1419499.1"/>
    </source>
</evidence>
<dbReference type="Proteomes" id="UP001153269">
    <property type="component" value="Unassembled WGS sequence"/>
</dbReference>
<name>A0A9N7TVC6_PLEPL</name>
<proteinExistence type="predicted"/>
<feature type="compositionally biased region" description="Low complexity" evidence="1">
    <location>
        <begin position="153"/>
        <end position="162"/>
    </location>
</feature>
<feature type="region of interest" description="Disordered" evidence="1">
    <location>
        <begin position="48"/>
        <end position="125"/>
    </location>
</feature>
<accession>A0A9N7TVC6</accession>
<evidence type="ECO:0000313" key="3">
    <source>
        <dbReference type="Proteomes" id="UP001153269"/>
    </source>
</evidence>
<organism evidence="2 3">
    <name type="scientific">Pleuronectes platessa</name>
    <name type="common">European plaice</name>
    <dbReference type="NCBI Taxonomy" id="8262"/>
    <lineage>
        <taxon>Eukaryota</taxon>
        <taxon>Metazoa</taxon>
        <taxon>Chordata</taxon>
        <taxon>Craniata</taxon>
        <taxon>Vertebrata</taxon>
        <taxon>Euteleostomi</taxon>
        <taxon>Actinopterygii</taxon>
        <taxon>Neopterygii</taxon>
        <taxon>Teleostei</taxon>
        <taxon>Neoteleostei</taxon>
        <taxon>Acanthomorphata</taxon>
        <taxon>Carangaria</taxon>
        <taxon>Pleuronectiformes</taxon>
        <taxon>Pleuronectoidei</taxon>
        <taxon>Pleuronectidae</taxon>
        <taxon>Pleuronectes</taxon>
    </lineage>
</organism>
<evidence type="ECO:0000256" key="1">
    <source>
        <dbReference type="SAM" id="MobiDB-lite"/>
    </source>
</evidence>
<dbReference type="AlphaFoldDB" id="A0A9N7TVC6"/>
<dbReference type="EMBL" id="CADEAL010000393">
    <property type="protein sequence ID" value="CAB1419499.1"/>
    <property type="molecule type" value="Genomic_DNA"/>
</dbReference>
<comment type="caution">
    <text evidence="2">The sequence shown here is derived from an EMBL/GenBank/DDBJ whole genome shotgun (WGS) entry which is preliminary data.</text>
</comment>
<feature type="compositionally biased region" description="Basic residues" evidence="1">
    <location>
        <begin position="67"/>
        <end position="76"/>
    </location>
</feature>
<keyword evidence="3" id="KW-1185">Reference proteome</keyword>
<feature type="region of interest" description="Disordered" evidence="1">
    <location>
        <begin position="147"/>
        <end position="179"/>
    </location>
</feature>
<reference evidence="2" key="1">
    <citation type="submission" date="2020-03" db="EMBL/GenBank/DDBJ databases">
        <authorList>
            <person name="Weist P."/>
        </authorList>
    </citation>
    <scope>NUCLEOTIDE SEQUENCE</scope>
</reference>
<gene>
    <name evidence="2" type="ORF">PLEPLA_LOCUS7330</name>
</gene>
<protein>
    <submittedName>
        <fullName evidence="2">Uncharacterized protein</fullName>
    </submittedName>
</protein>
<sequence>MEISAVQFKSQVSNTKLLVPCALSCVLVVRHQLVLIPPSGKKQKTNFLAHKQARQPQSASGPITAAHRLRAQRRRAATSMDEDLSERRISADTVTPSPRRRRTELRAAPNGTIHPRASIPGISPSDDGFSSARIRVYRCSRRAAETLHPTSEAPSPAVVSGRVPRRVPPHSGSSTHSLLDGLPATGWKISALQTVEGAVASGGTRVGRLSAGFIKSHVPDGLHQEDDVHTTNSRSPHVSFNIYTQSADW</sequence>